<keyword evidence="3" id="KW-0808">Transferase</keyword>
<evidence type="ECO:0000313" key="11">
    <source>
        <dbReference type="EMBL" id="CAI2383854.1"/>
    </source>
</evidence>
<dbReference type="Pfam" id="PF00069">
    <property type="entry name" value="Pkinase"/>
    <property type="match status" value="1"/>
</dbReference>
<keyword evidence="6" id="KW-0067">ATP-binding</keyword>
<evidence type="ECO:0000256" key="4">
    <source>
        <dbReference type="ARBA" id="ARBA00022741"/>
    </source>
</evidence>
<keyword evidence="12" id="KW-1185">Reference proteome</keyword>
<evidence type="ECO:0000256" key="2">
    <source>
        <dbReference type="ARBA" id="ARBA00022527"/>
    </source>
</evidence>
<evidence type="ECO:0000256" key="1">
    <source>
        <dbReference type="ARBA" id="ARBA00012513"/>
    </source>
</evidence>
<evidence type="ECO:0000256" key="7">
    <source>
        <dbReference type="ARBA" id="ARBA00047899"/>
    </source>
</evidence>
<dbReference type="PROSITE" id="PS50011">
    <property type="entry name" value="PROTEIN_KINASE_DOM"/>
    <property type="match status" value="1"/>
</dbReference>
<proteinExistence type="predicted"/>
<feature type="domain" description="Protein kinase" evidence="10">
    <location>
        <begin position="115"/>
        <end position="381"/>
    </location>
</feature>
<dbReference type="GO" id="GO:0004674">
    <property type="term" value="F:protein serine/threonine kinase activity"/>
    <property type="evidence" value="ECO:0007669"/>
    <property type="project" value="UniProtKB-KW"/>
</dbReference>
<protein>
    <recommendedName>
        <fullName evidence="1">non-specific serine/threonine protein kinase</fullName>
        <ecNumber evidence="1">2.7.11.1</ecNumber>
    </recommendedName>
</protein>
<dbReference type="InterPro" id="IPR000719">
    <property type="entry name" value="Prot_kinase_dom"/>
</dbReference>
<evidence type="ECO:0000313" key="12">
    <source>
        <dbReference type="Proteomes" id="UP001295684"/>
    </source>
</evidence>
<feature type="compositionally biased region" description="Basic and acidic residues" evidence="9">
    <location>
        <begin position="379"/>
        <end position="388"/>
    </location>
</feature>
<keyword evidence="4" id="KW-0547">Nucleotide-binding</keyword>
<dbReference type="EC" id="2.7.11.1" evidence="1"/>
<dbReference type="GO" id="GO:0005737">
    <property type="term" value="C:cytoplasm"/>
    <property type="evidence" value="ECO:0007669"/>
    <property type="project" value="TreeGrafter"/>
</dbReference>
<evidence type="ECO:0000256" key="6">
    <source>
        <dbReference type="ARBA" id="ARBA00022840"/>
    </source>
</evidence>
<dbReference type="EMBL" id="CAMPGE010026162">
    <property type="protein sequence ID" value="CAI2383854.1"/>
    <property type="molecule type" value="Genomic_DNA"/>
</dbReference>
<sequence length="608" mass="69858">MGAQCCKRKVTVRPKDSYTNIIENSQLNKVYERTQMLRKKIEKKTTLKEQNSNVNEKNNRAFGSTVDSNLRYEGSIQSEEECIKKLGAIRKTYHFRFRDSGAKELTEDEKEIFEYHKLELLGQGEISDVYCAINLTTQEPFVIKTFCFPEKEVLMYHKPMLEAIKHMQKELKSYPMFCPYHQLYLDEHEKDEDIEAEAEAEAEAEGEGELESGTSLTLTMDYMQESIQISESLENCEAFSEKIIRRLVVKVMRALAILQEKGLYHGRLNCNNVYVDQNWNIIMVDYGLMNALRVKNPLTTEEGIRLDILAMGIMILDMLGISFEKFDETVYNEKNVPPNLISFLDTCFEGSIELDDLFIHPFILYDENGVQASPVSSHRTLEESETKNRLNPGSFSSKNSFPGFARKFLTNGSMTSTNKQSEPERENPIGSPRRSNNKNIFYRHYSKGNEILKKDGQNKYSIVSNPNDNELGHFSYYCHEDSKGDKVEFRNSKQVHLKDDPTESDLDSATTPIATSEMKTEFRERFQDAPAKVKRITMQSQERVEGGKQRNTMIQPSLKQLTVLEEASISMEQSREIETESDRKDKICAPLTAQNDPAVVITEQGDKQ</sequence>
<name>A0AAD2D788_EUPCR</name>
<keyword evidence="5" id="KW-0418">Kinase</keyword>
<evidence type="ECO:0000256" key="9">
    <source>
        <dbReference type="SAM" id="MobiDB-lite"/>
    </source>
</evidence>
<gene>
    <name evidence="11" type="ORF">ECRASSUSDP1_LOCUS25367</name>
</gene>
<feature type="region of interest" description="Disordered" evidence="9">
    <location>
        <begin position="375"/>
        <end position="399"/>
    </location>
</feature>
<reference evidence="11" key="1">
    <citation type="submission" date="2023-07" db="EMBL/GenBank/DDBJ databases">
        <authorList>
            <consortium name="AG Swart"/>
            <person name="Singh M."/>
            <person name="Singh A."/>
            <person name="Seah K."/>
            <person name="Emmerich C."/>
        </authorList>
    </citation>
    <scope>NUCLEOTIDE SEQUENCE</scope>
    <source>
        <strain evidence="11">DP1</strain>
    </source>
</reference>
<comment type="catalytic activity">
    <reaction evidence="8">
        <text>L-seryl-[protein] + ATP = O-phospho-L-seryl-[protein] + ADP + H(+)</text>
        <dbReference type="Rhea" id="RHEA:17989"/>
        <dbReference type="Rhea" id="RHEA-COMP:9863"/>
        <dbReference type="Rhea" id="RHEA-COMP:11604"/>
        <dbReference type="ChEBI" id="CHEBI:15378"/>
        <dbReference type="ChEBI" id="CHEBI:29999"/>
        <dbReference type="ChEBI" id="CHEBI:30616"/>
        <dbReference type="ChEBI" id="CHEBI:83421"/>
        <dbReference type="ChEBI" id="CHEBI:456216"/>
        <dbReference type="EC" id="2.7.11.1"/>
    </reaction>
</comment>
<dbReference type="PANTHER" id="PTHR24361">
    <property type="entry name" value="MITOGEN-ACTIVATED KINASE KINASE KINASE"/>
    <property type="match status" value="1"/>
</dbReference>
<evidence type="ECO:0000259" key="10">
    <source>
        <dbReference type="PROSITE" id="PS50011"/>
    </source>
</evidence>
<comment type="caution">
    <text evidence="11">The sequence shown here is derived from an EMBL/GenBank/DDBJ whole genome shotgun (WGS) entry which is preliminary data.</text>
</comment>
<evidence type="ECO:0000256" key="8">
    <source>
        <dbReference type="ARBA" id="ARBA00048679"/>
    </source>
</evidence>
<dbReference type="Proteomes" id="UP001295684">
    <property type="component" value="Unassembled WGS sequence"/>
</dbReference>
<dbReference type="GO" id="GO:0005524">
    <property type="term" value="F:ATP binding"/>
    <property type="evidence" value="ECO:0007669"/>
    <property type="project" value="UniProtKB-KW"/>
</dbReference>
<accession>A0AAD2D788</accession>
<dbReference type="Gene3D" id="1.10.510.10">
    <property type="entry name" value="Transferase(Phosphotransferase) domain 1"/>
    <property type="match status" value="1"/>
</dbReference>
<comment type="catalytic activity">
    <reaction evidence="7">
        <text>L-threonyl-[protein] + ATP = O-phospho-L-threonyl-[protein] + ADP + H(+)</text>
        <dbReference type="Rhea" id="RHEA:46608"/>
        <dbReference type="Rhea" id="RHEA-COMP:11060"/>
        <dbReference type="Rhea" id="RHEA-COMP:11605"/>
        <dbReference type="ChEBI" id="CHEBI:15378"/>
        <dbReference type="ChEBI" id="CHEBI:30013"/>
        <dbReference type="ChEBI" id="CHEBI:30616"/>
        <dbReference type="ChEBI" id="CHEBI:61977"/>
        <dbReference type="ChEBI" id="CHEBI:456216"/>
        <dbReference type="EC" id="2.7.11.1"/>
    </reaction>
</comment>
<evidence type="ECO:0000256" key="5">
    <source>
        <dbReference type="ARBA" id="ARBA00022777"/>
    </source>
</evidence>
<evidence type="ECO:0000256" key="3">
    <source>
        <dbReference type="ARBA" id="ARBA00022679"/>
    </source>
</evidence>
<dbReference type="InterPro" id="IPR011009">
    <property type="entry name" value="Kinase-like_dom_sf"/>
</dbReference>
<keyword evidence="2" id="KW-0723">Serine/threonine-protein kinase</keyword>
<dbReference type="InterPro" id="IPR053235">
    <property type="entry name" value="Ser_Thr_kinase"/>
</dbReference>
<organism evidence="11 12">
    <name type="scientific">Euplotes crassus</name>
    <dbReference type="NCBI Taxonomy" id="5936"/>
    <lineage>
        <taxon>Eukaryota</taxon>
        <taxon>Sar</taxon>
        <taxon>Alveolata</taxon>
        <taxon>Ciliophora</taxon>
        <taxon>Intramacronucleata</taxon>
        <taxon>Spirotrichea</taxon>
        <taxon>Hypotrichia</taxon>
        <taxon>Euplotida</taxon>
        <taxon>Euplotidae</taxon>
        <taxon>Moneuplotes</taxon>
    </lineage>
</organism>
<feature type="compositionally biased region" description="Polar residues" evidence="9">
    <location>
        <begin position="389"/>
        <end position="399"/>
    </location>
</feature>
<dbReference type="AlphaFoldDB" id="A0AAD2D788"/>
<dbReference type="SMART" id="SM00220">
    <property type="entry name" value="S_TKc"/>
    <property type="match status" value="1"/>
</dbReference>
<feature type="region of interest" description="Disordered" evidence="9">
    <location>
        <begin position="412"/>
        <end position="438"/>
    </location>
</feature>
<dbReference type="SUPFAM" id="SSF56112">
    <property type="entry name" value="Protein kinase-like (PK-like)"/>
    <property type="match status" value="1"/>
</dbReference>
<dbReference type="PANTHER" id="PTHR24361:SF433">
    <property type="entry name" value="PROTEIN KINASE DOMAIN-CONTAINING PROTEIN"/>
    <property type="match status" value="1"/>
</dbReference>